<dbReference type="InterPro" id="IPR027417">
    <property type="entry name" value="P-loop_NTPase"/>
</dbReference>
<keyword evidence="8 10" id="KW-0694">RNA-binding</keyword>
<evidence type="ECO:0000256" key="8">
    <source>
        <dbReference type="ARBA" id="ARBA00022884"/>
    </source>
</evidence>
<dbReference type="Pfam" id="PF03193">
    <property type="entry name" value="RsgA_GTPase"/>
    <property type="match status" value="1"/>
</dbReference>
<dbReference type="SUPFAM" id="SSF52540">
    <property type="entry name" value="P-loop containing nucleoside triphosphate hydrolases"/>
    <property type="match status" value="1"/>
</dbReference>
<evidence type="ECO:0000256" key="5">
    <source>
        <dbReference type="ARBA" id="ARBA00022741"/>
    </source>
</evidence>
<proteinExistence type="inferred from homology"/>
<organism evidence="13 14">
    <name type="scientific">Streptomyces durbertensis</name>
    <dbReference type="NCBI Taxonomy" id="2448886"/>
    <lineage>
        <taxon>Bacteria</taxon>
        <taxon>Bacillati</taxon>
        <taxon>Actinomycetota</taxon>
        <taxon>Actinomycetes</taxon>
        <taxon>Kitasatosporales</taxon>
        <taxon>Streptomycetaceae</taxon>
        <taxon>Streptomyces</taxon>
    </lineage>
</organism>
<feature type="binding site" evidence="10">
    <location>
        <begin position="163"/>
        <end position="166"/>
    </location>
    <ligand>
        <name>GTP</name>
        <dbReference type="ChEBI" id="CHEBI:37565"/>
    </ligand>
</feature>
<keyword evidence="14" id="KW-1185">Reference proteome</keyword>
<dbReference type="HAMAP" id="MF_01820">
    <property type="entry name" value="GTPase_RsgA"/>
    <property type="match status" value="1"/>
</dbReference>
<feature type="domain" description="CP-type G" evidence="12">
    <location>
        <begin position="116"/>
        <end position="272"/>
    </location>
</feature>
<dbReference type="PANTHER" id="PTHR32120:SF10">
    <property type="entry name" value="SMALL RIBOSOMAL SUBUNIT BIOGENESIS GTPASE RSGA"/>
    <property type="match status" value="1"/>
</dbReference>
<evidence type="ECO:0000313" key="13">
    <source>
        <dbReference type="EMBL" id="MBB1244087.1"/>
    </source>
</evidence>
<feature type="binding site" evidence="10">
    <location>
        <position position="302"/>
    </location>
    <ligand>
        <name>Zn(2+)</name>
        <dbReference type="ChEBI" id="CHEBI:29105"/>
    </ligand>
</feature>
<comment type="subunit">
    <text evidence="10">Monomer. Associates with 30S ribosomal subunit, binds 16S rRNA.</text>
</comment>
<dbReference type="PROSITE" id="PS50936">
    <property type="entry name" value="ENGC_GTPASE"/>
    <property type="match status" value="1"/>
</dbReference>
<dbReference type="Gene3D" id="1.10.40.50">
    <property type="entry name" value="Probable gtpase engc, domain 3"/>
    <property type="match status" value="1"/>
</dbReference>
<evidence type="ECO:0000256" key="1">
    <source>
        <dbReference type="ARBA" id="ARBA00022490"/>
    </source>
</evidence>
<keyword evidence="5 10" id="KW-0547">Nucleotide-binding</keyword>
<evidence type="ECO:0000313" key="14">
    <source>
        <dbReference type="Proteomes" id="UP000766698"/>
    </source>
</evidence>
<dbReference type="Proteomes" id="UP000766698">
    <property type="component" value="Unassembled WGS sequence"/>
</dbReference>
<evidence type="ECO:0000256" key="3">
    <source>
        <dbReference type="ARBA" id="ARBA00022723"/>
    </source>
</evidence>
<sequence>MPHQAHQPHDSTSAHPLSDYGWDDGFAADFHHHAAQGLLPGRVVRVDRGRLDAVVAAADGVTTVLADTAPVATGDPMRVPCTGDWVALDTASPGGPYVRAVLPRRTSFTRSTSSKRSEGQVLAVNVDHSVVCVSLSSEPDLARVERFVSLAWASGSVPLLVLTKLDLAPDHTHLTADIRSVAPGVDVLPVSASTGEGIAELRARLSHGTSVLLGRSGAGKSTLANALLGRDTMSVQSVRDRDDKGRHTTTTRELHRLPDGGVLIDTPGLRGVGLWDAGEGIDRAFAEIEELATRCRFPDCGHRSEPGCAVLAALADGDLSTRRWESYLKLRRENERLAARTDARIRAEQRKEWKRRDAEARAGMARKRGLLR</sequence>
<gene>
    <name evidence="10 13" type="primary">rsgA</name>
    <name evidence="13" type="ORF">GL263_11030</name>
</gene>
<keyword evidence="9 10" id="KW-0342">GTP-binding</keyword>
<dbReference type="EMBL" id="WMLF01000123">
    <property type="protein sequence ID" value="MBB1244087.1"/>
    <property type="molecule type" value="Genomic_DNA"/>
</dbReference>
<dbReference type="CDD" id="cd01854">
    <property type="entry name" value="YjeQ_EngC"/>
    <property type="match status" value="1"/>
</dbReference>
<keyword evidence="7 10" id="KW-0862">Zinc</keyword>
<evidence type="ECO:0000256" key="4">
    <source>
        <dbReference type="ARBA" id="ARBA00022730"/>
    </source>
</evidence>
<evidence type="ECO:0000259" key="11">
    <source>
        <dbReference type="PROSITE" id="PS50936"/>
    </source>
</evidence>
<comment type="similarity">
    <text evidence="10">Belongs to the TRAFAC class YlqF/YawG GTPase family. RsgA subfamily.</text>
</comment>
<reference evidence="14" key="1">
    <citation type="journal article" date="2020" name="Syst. Appl. Microbiol.">
        <title>Streptomyces alkaliterrae sp. nov., isolated from an alkaline soil, and emended descriptions of Streptomyces alkaliphilus, Streptomyces calidiresistens and Streptomyces durbertensis.</title>
        <authorList>
            <person name="Swiecimska M."/>
            <person name="Golinska P."/>
            <person name="Nouioui I."/>
            <person name="Wypij M."/>
            <person name="Rai M."/>
            <person name="Sangal V."/>
            <person name="Goodfellow M."/>
        </authorList>
    </citation>
    <scope>NUCLEOTIDE SEQUENCE [LARGE SCALE GENOMIC DNA]</scope>
    <source>
        <strain evidence="14">DSM 104538</strain>
    </source>
</reference>
<comment type="function">
    <text evidence="10">One of several proteins that assist in the late maturation steps of the functional core of the 30S ribosomal subunit. Helps release RbfA from mature subunits. May play a role in the assembly of ribosomal proteins into the subunit. Circularly permuted GTPase that catalyzes slow GTP hydrolysis, GTPase activity is stimulated by the 30S ribosomal subunit.</text>
</comment>
<dbReference type="InterPro" id="IPR004881">
    <property type="entry name" value="Ribosome_biogen_GTPase_RsgA"/>
</dbReference>
<feature type="domain" description="EngC GTPase" evidence="11">
    <location>
        <begin position="124"/>
        <end position="270"/>
    </location>
</feature>
<dbReference type="NCBIfam" id="TIGR00157">
    <property type="entry name" value="ribosome small subunit-dependent GTPase A"/>
    <property type="match status" value="1"/>
</dbReference>
<keyword evidence="1 10" id="KW-0963">Cytoplasm</keyword>
<dbReference type="PANTHER" id="PTHR32120">
    <property type="entry name" value="SMALL RIBOSOMAL SUBUNIT BIOGENESIS GTPASE RSGA"/>
    <property type="match status" value="1"/>
</dbReference>
<dbReference type="EC" id="3.6.1.-" evidence="10"/>
<evidence type="ECO:0000256" key="6">
    <source>
        <dbReference type="ARBA" id="ARBA00022801"/>
    </source>
</evidence>
<keyword evidence="6 10" id="KW-0378">Hydrolase</keyword>
<dbReference type="InterPro" id="IPR010914">
    <property type="entry name" value="RsgA_GTPase_dom"/>
</dbReference>
<evidence type="ECO:0000259" key="12">
    <source>
        <dbReference type="PROSITE" id="PS51721"/>
    </source>
</evidence>
<dbReference type="InterPro" id="IPR030378">
    <property type="entry name" value="G_CP_dom"/>
</dbReference>
<evidence type="ECO:0000256" key="7">
    <source>
        <dbReference type="ARBA" id="ARBA00022833"/>
    </source>
</evidence>
<feature type="binding site" evidence="10">
    <location>
        <begin position="214"/>
        <end position="222"/>
    </location>
    <ligand>
        <name>GTP</name>
        <dbReference type="ChEBI" id="CHEBI:37565"/>
    </ligand>
</feature>
<name>A0ABR6EFI2_9ACTN</name>
<dbReference type="Gene3D" id="3.40.50.300">
    <property type="entry name" value="P-loop containing nucleotide triphosphate hydrolases"/>
    <property type="match status" value="1"/>
</dbReference>
<keyword evidence="2 10" id="KW-0690">Ribosome biogenesis</keyword>
<accession>A0ABR6EFI2</accession>
<evidence type="ECO:0000256" key="9">
    <source>
        <dbReference type="ARBA" id="ARBA00023134"/>
    </source>
</evidence>
<dbReference type="RefSeq" id="WP_182855445.1">
    <property type="nucleotide sequence ID" value="NZ_WMLF01000123.1"/>
</dbReference>
<protein>
    <recommendedName>
        <fullName evidence="10">Small ribosomal subunit biogenesis GTPase RsgA</fullName>
        <ecNumber evidence="10">3.6.1.-</ecNumber>
    </recommendedName>
</protein>
<evidence type="ECO:0000256" key="2">
    <source>
        <dbReference type="ARBA" id="ARBA00022517"/>
    </source>
</evidence>
<keyword evidence="4 10" id="KW-0699">rRNA-binding</keyword>
<dbReference type="PROSITE" id="PS51721">
    <property type="entry name" value="G_CP"/>
    <property type="match status" value="1"/>
</dbReference>
<comment type="subcellular location">
    <subcellularLocation>
        <location evidence="10">Cytoplasm</location>
    </subcellularLocation>
</comment>
<feature type="binding site" evidence="10">
    <location>
        <position position="300"/>
    </location>
    <ligand>
        <name>Zn(2+)</name>
        <dbReference type="ChEBI" id="CHEBI:29105"/>
    </ligand>
</feature>
<feature type="binding site" evidence="10">
    <location>
        <position position="308"/>
    </location>
    <ligand>
        <name>Zn(2+)</name>
        <dbReference type="ChEBI" id="CHEBI:29105"/>
    </ligand>
</feature>
<keyword evidence="3 10" id="KW-0479">Metal-binding</keyword>
<comment type="cofactor">
    <cofactor evidence="10">
        <name>Zn(2+)</name>
        <dbReference type="ChEBI" id="CHEBI:29105"/>
    </cofactor>
    <text evidence="10">Binds 1 zinc ion per subunit.</text>
</comment>
<comment type="caution">
    <text evidence="13">The sequence shown here is derived from an EMBL/GenBank/DDBJ whole genome shotgun (WGS) entry which is preliminary data.</text>
</comment>
<evidence type="ECO:0000256" key="10">
    <source>
        <dbReference type="HAMAP-Rule" id="MF_01820"/>
    </source>
</evidence>
<feature type="binding site" evidence="10">
    <location>
        <position position="295"/>
    </location>
    <ligand>
        <name>Zn(2+)</name>
        <dbReference type="ChEBI" id="CHEBI:29105"/>
    </ligand>
</feature>